<gene>
    <name evidence="1" type="ORF">NCTC12965_04362</name>
</gene>
<dbReference type="GO" id="GO:0007155">
    <property type="term" value="P:cell adhesion"/>
    <property type="evidence" value="ECO:0007669"/>
    <property type="project" value="InterPro"/>
</dbReference>
<dbReference type="SUPFAM" id="SSF49401">
    <property type="entry name" value="Bacterial adhesins"/>
    <property type="match status" value="1"/>
</dbReference>
<proteinExistence type="predicted"/>
<name>A0A4U9UZ48_SERFO</name>
<reference evidence="1" key="1">
    <citation type="submission" date="2019-05" db="EMBL/GenBank/DDBJ databases">
        <authorList>
            <consortium name="Pathogen Informatics"/>
        </authorList>
    </citation>
    <scope>NUCLEOTIDE SEQUENCE [LARGE SCALE GENOMIC DNA]</scope>
    <source>
        <strain evidence="1">NCTC12965</strain>
    </source>
</reference>
<dbReference type="EMBL" id="CABEEZ010000096">
    <property type="protein sequence ID" value="VTR39355.1"/>
    <property type="molecule type" value="Genomic_DNA"/>
</dbReference>
<dbReference type="InterPro" id="IPR036937">
    <property type="entry name" value="Adhesion_dom_fimbrial_sf"/>
</dbReference>
<sequence>MAIILKALLLFFSKSGSTNTVGVQLSDAKGTVIANGGDILIASQSKLDPEGQANSSLDGHTVKLKAQLFSTTAQTNIQHVEAPINFSIIYN</sequence>
<accession>A0A4U9UZ48</accession>
<dbReference type="GO" id="GO:0009289">
    <property type="term" value="C:pilus"/>
    <property type="evidence" value="ECO:0007669"/>
    <property type="project" value="InterPro"/>
</dbReference>
<organism evidence="1">
    <name type="scientific">Serratia fonticola</name>
    <dbReference type="NCBI Taxonomy" id="47917"/>
    <lineage>
        <taxon>Bacteria</taxon>
        <taxon>Pseudomonadati</taxon>
        <taxon>Pseudomonadota</taxon>
        <taxon>Gammaproteobacteria</taxon>
        <taxon>Enterobacterales</taxon>
        <taxon>Yersiniaceae</taxon>
        <taxon>Serratia</taxon>
    </lineage>
</organism>
<protein>
    <submittedName>
        <fullName evidence="1">Uncharacterized protein</fullName>
    </submittedName>
</protein>
<dbReference type="AlphaFoldDB" id="A0A4U9UZ48"/>
<dbReference type="InterPro" id="IPR008966">
    <property type="entry name" value="Adhesion_dom_sf"/>
</dbReference>
<dbReference type="Gene3D" id="2.60.40.1090">
    <property type="entry name" value="Fimbrial-type adhesion domain"/>
    <property type="match status" value="1"/>
</dbReference>
<evidence type="ECO:0000313" key="1">
    <source>
        <dbReference type="EMBL" id="VTR39355.1"/>
    </source>
</evidence>